<name>A0ABY5GZS9_9GAMM</name>
<dbReference type="PANTHER" id="PTHR33337">
    <property type="entry name" value="GFA DOMAIN-CONTAINING PROTEIN"/>
    <property type="match status" value="1"/>
</dbReference>
<protein>
    <submittedName>
        <fullName evidence="6">GFA family protein</fullName>
    </submittedName>
</protein>
<dbReference type="InterPro" id="IPR006913">
    <property type="entry name" value="CENP-V/GFA"/>
</dbReference>
<dbReference type="EMBL" id="CP073344">
    <property type="protein sequence ID" value="UTW04789.1"/>
    <property type="molecule type" value="Genomic_DNA"/>
</dbReference>
<feature type="domain" description="CENP-V/GFA" evidence="5">
    <location>
        <begin position="15"/>
        <end position="126"/>
    </location>
</feature>
<evidence type="ECO:0000256" key="3">
    <source>
        <dbReference type="ARBA" id="ARBA00022833"/>
    </source>
</evidence>
<keyword evidence="3" id="KW-0862">Zinc</keyword>
<sequence>MSTITSADKATDATVKGSCLCGAVSYQFSGTPRGFQYCHCSRCQKTSGSAHGSFMFVKPDQFSWLSGAELVTRYEVPEAQFYASCFCSRCGSSLPWEVKGADNIAIPAGTLDQDPGVRPRRNIFFDYRACWYEPGSELECFSEGPVRK</sequence>
<evidence type="ECO:0000313" key="7">
    <source>
        <dbReference type="Proteomes" id="UP001059950"/>
    </source>
</evidence>
<dbReference type="PANTHER" id="PTHR33337:SF40">
    <property type="entry name" value="CENP-V_GFA DOMAIN-CONTAINING PROTEIN-RELATED"/>
    <property type="match status" value="1"/>
</dbReference>
<keyword evidence="4" id="KW-0456">Lyase</keyword>
<dbReference type="PROSITE" id="PS51891">
    <property type="entry name" value="CENP_V_GFA"/>
    <property type="match status" value="1"/>
</dbReference>
<evidence type="ECO:0000256" key="4">
    <source>
        <dbReference type="ARBA" id="ARBA00023239"/>
    </source>
</evidence>
<gene>
    <name evidence="6" type="ORF">KDX31_07265</name>
</gene>
<dbReference type="Gene3D" id="3.90.1590.10">
    <property type="entry name" value="glutathione-dependent formaldehyde- activating enzyme (gfa)"/>
    <property type="match status" value="1"/>
</dbReference>
<proteinExistence type="inferred from homology"/>
<dbReference type="InterPro" id="IPR011057">
    <property type="entry name" value="Mss4-like_sf"/>
</dbReference>
<evidence type="ECO:0000259" key="5">
    <source>
        <dbReference type="PROSITE" id="PS51891"/>
    </source>
</evidence>
<keyword evidence="2" id="KW-0479">Metal-binding</keyword>
<comment type="similarity">
    <text evidence="1">Belongs to the Gfa family.</text>
</comment>
<dbReference type="Proteomes" id="UP001059950">
    <property type="component" value="Chromosome"/>
</dbReference>
<dbReference type="SUPFAM" id="SSF51316">
    <property type="entry name" value="Mss4-like"/>
    <property type="match status" value="1"/>
</dbReference>
<keyword evidence="7" id="KW-1185">Reference proteome</keyword>
<accession>A0ABY5GZS9</accession>
<evidence type="ECO:0000256" key="2">
    <source>
        <dbReference type="ARBA" id="ARBA00022723"/>
    </source>
</evidence>
<dbReference type="Pfam" id="PF04828">
    <property type="entry name" value="GFA"/>
    <property type="match status" value="1"/>
</dbReference>
<reference evidence="6" key="1">
    <citation type="submission" date="2021-04" db="EMBL/GenBank/DDBJ databases">
        <title>Oceanospirillales bacteria with DddD are important DMSP degraders in coastal seawater.</title>
        <authorList>
            <person name="Liu J."/>
        </authorList>
    </citation>
    <scope>NUCLEOTIDE SEQUENCE</scope>
    <source>
        <strain evidence="6">GY6</strain>
    </source>
</reference>
<evidence type="ECO:0000313" key="6">
    <source>
        <dbReference type="EMBL" id="UTW04789.1"/>
    </source>
</evidence>
<organism evidence="6 7">
    <name type="scientific">Amphritea atlantica</name>
    <dbReference type="NCBI Taxonomy" id="355243"/>
    <lineage>
        <taxon>Bacteria</taxon>
        <taxon>Pseudomonadati</taxon>
        <taxon>Pseudomonadota</taxon>
        <taxon>Gammaproteobacteria</taxon>
        <taxon>Oceanospirillales</taxon>
        <taxon>Oceanospirillaceae</taxon>
        <taxon>Amphritea</taxon>
    </lineage>
</organism>
<evidence type="ECO:0000256" key="1">
    <source>
        <dbReference type="ARBA" id="ARBA00005495"/>
    </source>
</evidence>